<evidence type="ECO:0000313" key="2">
    <source>
        <dbReference type="Proteomes" id="UP000688137"/>
    </source>
</evidence>
<name>A0A8S1P3X0_PARPR</name>
<reference evidence="1" key="1">
    <citation type="submission" date="2021-01" db="EMBL/GenBank/DDBJ databases">
        <authorList>
            <consortium name="Genoscope - CEA"/>
            <person name="William W."/>
        </authorList>
    </citation>
    <scope>NUCLEOTIDE SEQUENCE</scope>
</reference>
<accession>A0A8S1P3X0</accession>
<sequence>MKQRERSHAYLYKQICKHLDVPFSSSLLNGIQETEIVIVLDQISQQGKNIKIQQILSLFLYCYLNVNLRGQLQKVFKRTSN</sequence>
<dbReference type="EMBL" id="CAJJDM010000107">
    <property type="protein sequence ID" value="CAD8097564.1"/>
    <property type="molecule type" value="Genomic_DNA"/>
</dbReference>
<keyword evidence="2" id="KW-1185">Reference proteome</keyword>
<comment type="caution">
    <text evidence="1">The sequence shown here is derived from an EMBL/GenBank/DDBJ whole genome shotgun (WGS) entry which is preliminary data.</text>
</comment>
<gene>
    <name evidence="1" type="ORF">PPRIM_AZ9-3.1.T1040105</name>
</gene>
<evidence type="ECO:0000313" key="1">
    <source>
        <dbReference type="EMBL" id="CAD8097564.1"/>
    </source>
</evidence>
<proteinExistence type="predicted"/>
<dbReference type="AlphaFoldDB" id="A0A8S1P3X0"/>
<dbReference type="Proteomes" id="UP000688137">
    <property type="component" value="Unassembled WGS sequence"/>
</dbReference>
<organism evidence="1 2">
    <name type="scientific">Paramecium primaurelia</name>
    <dbReference type="NCBI Taxonomy" id="5886"/>
    <lineage>
        <taxon>Eukaryota</taxon>
        <taxon>Sar</taxon>
        <taxon>Alveolata</taxon>
        <taxon>Ciliophora</taxon>
        <taxon>Intramacronucleata</taxon>
        <taxon>Oligohymenophorea</taxon>
        <taxon>Peniculida</taxon>
        <taxon>Parameciidae</taxon>
        <taxon>Paramecium</taxon>
    </lineage>
</organism>
<protein>
    <submittedName>
        <fullName evidence="1">Uncharacterized protein</fullName>
    </submittedName>
</protein>